<dbReference type="AlphaFoldDB" id="A0A6J3LTL1"/>
<gene>
    <name evidence="5" type="ORF">K489DRAFT_384026</name>
</gene>
<dbReference type="PROSITE" id="PS50966">
    <property type="entry name" value="ZF_SWIM"/>
    <property type="match status" value="1"/>
</dbReference>
<protein>
    <submittedName>
        <fullName evidence="5">Uncharacterized protein</fullName>
    </submittedName>
</protein>
<dbReference type="CDD" id="cd16494">
    <property type="entry name" value="RING-CH-C4HC3_ZSWM2"/>
    <property type="match status" value="1"/>
</dbReference>
<evidence type="ECO:0000313" key="4">
    <source>
        <dbReference type="Proteomes" id="UP000504637"/>
    </source>
</evidence>
<keyword evidence="4" id="KW-1185">Reference proteome</keyword>
<accession>A0A6J3LTL1</accession>
<dbReference type="InterPro" id="IPR001841">
    <property type="entry name" value="Znf_RING"/>
</dbReference>
<evidence type="ECO:0000256" key="1">
    <source>
        <dbReference type="PROSITE-ProRule" id="PRU00175"/>
    </source>
</evidence>
<evidence type="ECO:0000259" key="3">
    <source>
        <dbReference type="PROSITE" id="PS50966"/>
    </source>
</evidence>
<dbReference type="GO" id="GO:0061630">
    <property type="term" value="F:ubiquitin protein ligase activity"/>
    <property type="evidence" value="ECO:0007669"/>
    <property type="project" value="InterPro"/>
</dbReference>
<dbReference type="InterPro" id="IPR013083">
    <property type="entry name" value="Znf_RING/FYVE/PHD"/>
</dbReference>
<dbReference type="SMART" id="SM00184">
    <property type="entry name" value="RING"/>
    <property type="match status" value="1"/>
</dbReference>
<organism evidence="5">
    <name type="scientific">Dissoconium aciculare CBS 342.82</name>
    <dbReference type="NCBI Taxonomy" id="1314786"/>
    <lineage>
        <taxon>Eukaryota</taxon>
        <taxon>Fungi</taxon>
        <taxon>Dikarya</taxon>
        <taxon>Ascomycota</taxon>
        <taxon>Pezizomycotina</taxon>
        <taxon>Dothideomycetes</taxon>
        <taxon>Dothideomycetidae</taxon>
        <taxon>Mycosphaerellales</taxon>
        <taxon>Dissoconiaceae</taxon>
        <taxon>Dissoconium</taxon>
    </lineage>
</organism>
<reference evidence="5" key="1">
    <citation type="submission" date="2020-01" db="EMBL/GenBank/DDBJ databases">
        <authorList>
            <consortium name="DOE Joint Genome Institute"/>
            <person name="Haridas S."/>
            <person name="Albert R."/>
            <person name="Binder M."/>
            <person name="Bloem J."/>
            <person name="Labutti K."/>
            <person name="Salamov A."/>
            <person name="Andreopoulos B."/>
            <person name="Baker S.E."/>
            <person name="Barry K."/>
            <person name="Bills G."/>
            <person name="Bluhm B.H."/>
            <person name="Cannon C."/>
            <person name="Castanera R."/>
            <person name="Culley D.E."/>
            <person name="Daum C."/>
            <person name="Ezra D."/>
            <person name="Gonzalez J.B."/>
            <person name="Henrissat B."/>
            <person name="Kuo A."/>
            <person name="Liang C."/>
            <person name="Lipzen A."/>
            <person name="Lutzoni F."/>
            <person name="Magnuson J."/>
            <person name="Mondo S."/>
            <person name="Nolan M."/>
            <person name="Ohm R."/>
            <person name="Pangilinan J."/>
            <person name="Park H.-J."/>
            <person name="Ramirez L."/>
            <person name="Alfaro M."/>
            <person name="Sun H."/>
            <person name="Tritt A."/>
            <person name="Yoshinaga Y."/>
            <person name="Zwiers L.-H."/>
            <person name="Turgeon B.G."/>
            <person name="Goodwin S.B."/>
            <person name="Spatafora J.W."/>
            <person name="Crous P.W."/>
            <person name="Grigoriev I.V."/>
        </authorList>
    </citation>
    <scope>NUCLEOTIDE SEQUENCE</scope>
    <source>
        <strain evidence="5">CBS 342.82</strain>
    </source>
</reference>
<dbReference type="PROSITE" id="PS50089">
    <property type="entry name" value="ZF_RING_2"/>
    <property type="match status" value="1"/>
</dbReference>
<dbReference type="Gene3D" id="3.30.40.10">
    <property type="entry name" value="Zinc/RING finger domain, C3HC4 (zinc finger)"/>
    <property type="match status" value="1"/>
</dbReference>
<proteinExistence type="predicted"/>
<name>A0A6J3LTL1_9PEZI</name>
<dbReference type="SUPFAM" id="SSF57850">
    <property type="entry name" value="RING/U-box"/>
    <property type="match status" value="1"/>
</dbReference>
<keyword evidence="1" id="KW-0863">Zinc-finger</keyword>
<evidence type="ECO:0000259" key="2">
    <source>
        <dbReference type="PROSITE" id="PS50089"/>
    </source>
</evidence>
<sequence>MKRQQGELQLDDEKRLKRFRLRPTNEHNKLRYRALTQRMFVMDRKRQDNIENGRPTEAITRAGTTGNIYIIIFDKVPTCDCPHARKGNQQCKHIIYVLSRVLKVRPELEYQLAFCSFELREIFECAPLLPHEQDVDSDDGHRKPTDGECPICCDDLVSEQSRDELVWCRSGCGNNLHKPCFAQWAATKRSQVVTCPFCRKPWESDDDSHGTLEDGTVNAEGYKNVASQFGLSGVRDESTYSLSMGENGILADRSVQLRKMGFTPLVKRQNMNDEAYCTFRN</sequence>
<keyword evidence="1" id="KW-0862">Zinc</keyword>
<keyword evidence="1" id="KW-0479">Metal-binding</keyword>
<dbReference type="PANTHER" id="PTHR21540:SF0">
    <property type="entry name" value="PHD FAMILY PROTEIN"/>
    <property type="match status" value="1"/>
</dbReference>
<reference evidence="5" key="3">
    <citation type="submission" date="2025-08" db="UniProtKB">
        <authorList>
            <consortium name="RefSeq"/>
        </authorList>
    </citation>
    <scope>IDENTIFICATION</scope>
    <source>
        <strain evidence="5">CBS 342.82</strain>
    </source>
</reference>
<dbReference type="InterPro" id="IPR007527">
    <property type="entry name" value="Znf_SWIM"/>
</dbReference>
<dbReference type="GO" id="GO:0008270">
    <property type="term" value="F:zinc ion binding"/>
    <property type="evidence" value="ECO:0007669"/>
    <property type="project" value="UniProtKB-KW"/>
</dbReference>
<feature type="domain" description="RING-type" evidence="2">
    <location>
        <begin position="149"/>
        <end position="199"/>
    </location>
</feature>
<dbReference type="RefSeq" id="XP_033456162.1">
    <property type="nucleotide sequence ID" value="XM_033605759.1"/>
</dbReference>
<evidence type="ECO:0000313" key="5">
    <source>
        <dbReference type="RefSeq" id="XP_033456162.1"/>
    </source>
</evidence>
<dbReference type="InterPro" id="IPR039903">
    <property type="entry name" value="Zswim2"/>
</dbReference>
<dbReference type="Proteomes" id="UP000504637">
    <property type="component" value="Unplaced"/>
</dbReference>
<dbReference type="GeneID" id="54363559"/>
<dbReference type="OrthoDB" id="2122982at2759"/>
<feature type="domain" description="SWIM-type" evidence="3">
    <location>
        <begin position="69"/>
        <end position="102"/>
    </location>
</feature>
<dbReference type="Pfam" id="PF13639">
    <property type="entry name" value="zf-RING_2"/>
    <property type="match status" value="1"/>
</dbReference>
<reference evidence="5" key="2">
    <citation type="submission" date="2020-04" db="EMBL/GenBank/DDBJ databases">
        <authorList>
            <consortium name="NCBI Genome Project"/>
        </authorList>
    </citation>
    <scope>NUCLEOTIDE SEQUENCE</scope>
    <source>
        <strain evidence="5">CBS 342.82</strain>
    </source>
</reference>
<dbReference type="PANTHER" id="PTHR21540">
    <property type="entry name" value="RING FINGER AND SWIM DOMAIN-CONTAINING PROTEIN 2"/>
    <property type="match status" value="1"/>
</dbReference>